<keyword evidence="2 4" id="KW-0560">Oxidoreductase</keyword>
<organism evidence="4 5">
    <name type="scientific">Mycoplasma zalophi</name>
    <dbReference type="NCBI Taxonomy" id="191287"/>
    <lineage>
        <taxon>Bacteria</taxon>
        <taxon>Bacillati</taxon>
        <taxon>Mycoplasmatota</taxon>
        <taxon>Mollicutes</taxon>
        <taxon>Mycoplasmataceae</taxon>
        <taxon>Mycoplasma</taxon>
    </lineage>
</organism>
<dbReference type="PANTHER" id="PTHR43774:SF1">
    <property type="entry name" value="PEPTIDE METHIONINE SULFOXIDE REDUCTASE MSRA 2"/>
    <property type="match status" value="1"/>
</dbReference>
<dbReference type="NCBIfam" id="TIGR00401">
    <property type="entry name" value="msrA"/>
    <property type="match status" value="1"/>
</dbReference>
<dbReference type="InterPro" id="IPR002569">
    <property type="entry name" value="Met_Sox_Rdtase_MsrA_dom"/>
</dbReference>
<keyword evidence="5" id="KW-1185">Reference proteome</keyword>
<evidence type="ECO:0000256" key="1">
    <source>
        <dbReference type="ARBA" id="ARBA00005591"/>
    </source>
</evidence>
<accession>A0ABS6DQV7</accession>
<dbReference type="PANTHER" id="PTHR43774">
    <property type="entry name" value="PEPTIDE METHIONINE SULFOXIDE REDUCTASE"/>
    <property type="match status" value="1"/>
</dbReference>
<dbReference type="EMBL" id="JAHMHH010000001">
    <property type="protein sequence ID" value="MBU4692230.1"/>
    <property type="molecule type" value="Genomic_DNA"/>
</dbReference>
<dbReference type="HAMAP" id="MF_01401">
    <property type="entry name" value="MsrA"/>
    <property type="match status" value="1"/>
</dbReference>
<comment type="catalytic activity">
    <reaction evidence="2">
        <text>[thioredoxin]-disulfide + L-methionine + H2O = L-methionine (S)-S-oxide + [thioredoxin]-dithiol</text>
        <dbReference type="Rhea" id="RHEA:19993"/>
        <dbReference type="Rhea" id="RHEA-COMP:10698"/>
        <dbReference type="Rhea" id="RHEA-COMP:10700"/>
        <dbReference type="ChEBI" id="CHEBI:15377"/>
        <dbReference type="ChEBI" id="CHEBI:29950"/>
        <dbReference type="ChEBI" id="CHEBI:50058"/>
        <dbReference type="ChEBI" id="CHEBI:57844"/>
        <dbReference type="ChEBI" id="CHEBI:58772"/>
        <dbReference type="EC" id="1.8.4.11"/>
    </reaction>
</comment>
<evidence type="ECO:0000259" key="3">
    <source>
        <dbReference type="Pfam" id="PF01625"/>
    </source>
</evidence>
<sequence length="187" mass="21814">MGSYILKNDDEKTLKELNSQALKWKQIYLAGGCFWGMQAWLKLQRGAIKTWVGYANSDTLKPSYQDLINKKSKAVETVEFIYDSSITSLDKILYNFLLTIDPTSLNFQANDIGLQYRNGIYWNQKNFSEQENTLIEQEILNTIKKAQENYQKPIVTEVLNLENFYLAEEYHQDYLDKNPGAYCHIKL</sequence>
<comment type="catalytic activity">
    <reaction evidence="2">
        <text>L-methionyl-[protein] + [thioredoxin]-disulfide + H2O = L-methionyl-(S)-S-oxide-[protein] + [thioredoxin]-dithiol</text>
        <dbReference type="Rhea" id="RHEA:14217"/>
        <dbReference type="Rhea" id="RHEA-COMP:10698"/>
        <dbReference type="Rhea" id="RHEA-COMP:10700"/>
        <dbReference type="Rhea" id="RHEA-COMP:12313"/>
        <dbReference type="Rhea" id="RHEA-COMP:12315"/>
        <dbReference type="ChEBI" id="CHEBI:15377"/>
        <dbReference type="ChEBI" id="CHEBI:16044"/>
        <dbReference type="ChEBI" id="CHEBI:29950"/>
        <dbReference type="ChEBI" id="CHEBI:44120"/>
        <dbReference type="ChEBI" id="CHEBI:50058"/>
        <dbReference type="EC" id="1.8.4.11"/>
    </reaction>
</comment>
<name>A0ABS6DQV7_9MOLU</name>
<proteinExistence type="inferred from homology"/>
<comment type="function">
    <text evidence="2">Has an important function as a repair enzyme for proteins that have been inactivated by oxidation. Catalyzes the reversible oxidation-reduction of methionine sulfoxide in proteins to methionine.</text>
</comment>
<dbReference type="Proteomes" id="UP000718793">
    <property type="component" value="Unassembled WGS sequence"/>
</dbReference>
<reference evidence="4" key="1">
    <citation type="submission" date="2021-06" db="EMBL/GenBank/DDBJ databases">
        <title>Novel Mycoplasma species detected in California sea lions (Zalophus californianus) from the USA.</title>
        <authorList>
            <person name="Volokhov D.V."/>
            <person name="Furtak V.A."/>
            <person name="Zagorodnyaya T.A."/>
        </authorList>
    </citation>
    <scope>NUCLEOTIDE SEQUENCE [LARGE SCALE GENOMIC DNA]</scope>
    <source>
        <strain evidence="4">CSL 5346</strain>
    </source>
</reference>
<protein>
    <recommendedName>
        <fullName evidence="2">Peptide methionine sulfoxide reductase MsrA</fullName>
        <shortName evidence="2">Protein-methionine-S-oxide reductase</shortName>
        <ecNumber evidence="2">1.8.4.11</ecNumber>
    </recommendedName>
    <alternativeName>
        <fullName evidence="2">Peptide-methionine (S)-S-oxide reductase</fullName>
        <shortName evidence="2">Peptide Met(O) reductase</shortName>
    </alternativeName>
</protein>
<comment type="caution">
    <text evidence="4">The sequence shown here is derived from an EMBL/GenBank/DDBJ whole genome shotgun (WGS) entry which is preliminary data.</text>
</comment>
<dbReference type="Pfam" id="PF01625">
    <property type="entry name" value="PMSR"/>
    <property type="match status" value="1"/>
</dbReference>
<evidence type="ECO:0000256" key="2">
    <source>
        <dbReference type="HAMAP-Rule" id="MF_01401"/>
    </source>
</evidence>
<dbReference type="EC" id="1.8.4.11" evidence="2"/>
<evidence type="ECO:0000313" key="5">
    <source>
        <dbReference type="Proteomes" id="UP000718793"/>
    </source>
</evidence>
<dbReference type="GO" id="GO:0008113">
    <property type="term" value="F:peptide-methionine (S)-S-oxide reductase activity"/>
    <property type="evidence" value="ECO:0007669"/>
    <property type="project" value="UniProtKB-EC"/>
</dbReference>
<comment type="similarity">
    <text evidence="1 2">Belongs to the MsrA Met sulfoxide reductase family.</text>
</comment>
<evidence type="ECO:0000313" key="4">
    <source>
        <dbReference type="EMBL" id="MBU4692230.1"/>
    </source>
</evidence>
<gene>
    <name evidence="2 4" type="primary">msrA</name>
    <name evidence="4" type="ORF">KQ875_01300</name>
</gene>
<feature type="domain" description="Peptide methionine sulphoxide reductase MsrA" evidence="3">
    <location>
        <begin position="26"/>
        <end position="184"/>
    </location>
</feature>
<feature type="active site" evidence="2">
    <location>
        <position position="33"/>
    </location>
</feature>